<keyword evidence="3" id="KW-1185">Reference proteome</keyword>
<reference evidence="2 3" key="1">
    <citation type="submission" date="2020-02" db="EMBL/GenBank/DDBJ databases">
        <title>Bird 10,000 Genomes (B10K) Project - Family phase.</title>
        <authorList>
            <person name="Zhang G."/>
        </authorList>
    </citation>
    <scope>NUCLEOTIDE SEQUENCE [LARGE SCALE GENOMIC DNA]</scope>
    <source>
        <strain evidence="2">B10K-DU-013-51</strain>
        <tissue evidence="2">Mixed tissue sample</tissue>
    </source>
</reference>
<dbReference type="InterPro" id="IPR013579">
    <property type="entry name" value="FAST_2"/>
</dbReference>
<dbReference type="Pfam" id="PF08368">
    <property type="entry name" value="FAST_2"/>
    <property type="match status" value="1"/>
</dbReference>
<name>A0A7L4NA54_9AVES</name>
<evidence type="ECO:0000313" key="3">
    <source>
        <dbReference type="Proteomes" id="UP000586704"/>
    </source>
</evidence>
<dbReference type="Pfam" id="PF08373">
    <property type="entry name" value="RAP"/>
    <property type="match status" value="1"/>
</dbReference>
<dbReference type="GO" id="GO:0003723">
    <property type="term" value="F:RNA binding"/>
    <property type="evidence" value="ECO:0007669"/>
    <property type="project" value="TreeGrafter"/>
</dbReference>
<sequence length="153" mass="17728">GSSRLSPLRQHVHRMLTEILGGSQYARIAVRTPYYYEIDFECVLDENKSPLPCMAQNIPLDREEGTCLRHDIKDEGRRALPPGAQRIALEFLDSKVFCRDSHHLKGEPAVKKRHLEMLGYQVIQIPHFEWNSMALSTKGEQLEYLRKHLYGIQ</sequence>
<feature type="domain" description="RAP" evidence="1">
    <location>
        <begin position="87"/>
        <end position="147"/>
    </location>
</feature>
<proteinExistence type="predicted"/>
<dbReference type="InterPro" id="IPR050870">
    <property type="entry name" value="FAST_kinase"/>
</dbReference>
<dbReference type="GO" id="GO:0000963">
    <property type="term" value="P:mitochondrial RNA processing"/>
    <property type="evidence" value="ECO:0007669"/>
    <property type="project" value="TreeGrafter"/>
</dbReference>
<dbReference type="PROSITE" id="PS51286">
    <property type="entry name" value="RAP"/>
    <property type="match status" value="1"/>
</dbReference>
<feature type="non-terminal residue" evidence="2">
    <location>
        <position position="1"/>
    </location>
</feature>
<organism evidence="2 3">
    <name type="scientific">Ceyx cyanopectus</name>
    <name type="common">Indigo-banded kingfisher</name>
    <dbReference type="NCBI Taxonomy" id="390723"/>
    <lineage>
        <taxon>Eukaryota</taxon>
        <taxon>Metazoa</taxon>
        <taxon>Chordata</taxon>
        <taxon>Craniata</taxon>
        <taxon>Vertebrata</taxon>
        <taxon>Euteleostomi</taxon>
        <taxon>Archelosauria</taxon>
        <taxon>Archosauria</taxon>
        <taxon>Dinosauria</taxon>
        <taxon>Saurischia</taxon>
        <taxon>Theropoda</taxon>
        <taxon>Coelurosauria</taxon>
        <taxon>Aves</taxon>
        <taxon>Neognathae</taxon>
        <taxon>Neoaves</taxon>
        <taxon>Telluraves</taxon>
        <taxon>Coraciimorphae</taxon>
        <taxon>Coraciiformes</taxon>
        <taxon>Alcedinidae</taxon>
        <taxon>Ceyx</taxon>
    </lineage>
</organism>
<protein>
    <submittedName>
        <fullName evidence="2">FAKD1 protein</fullName>
    </submittedName>
</protein>
<feature type="non-terminal residue" evidence="2">
    <location>
        <position position="153"/>
    </location>
</feature>
<dbReference type="AlphaFoldDB" id="A0A7L4NA54"/>
<dbReference type="PANTHER" id="PTHR21228:SF29">
    <property type="entry name" value="FAST KINASE DOMAIN-CONTAINING PROTEIN 1, MITOCHONDRIAL"/>
    <property type="match status" value="1"/>
</dbReference>
<evidence type="ECO:0000259" key="1">
    <source>
        <dbReference type="PROSITE" id="PS51286"/>
    </source>
</evidence>
<comment type="caution">
    <text evidence="2">The sequence shown here is derived from an EMBL/GenBank/DDBJ whole genome shotgun (WGS) entry which is preliminary data.</text>
</comment>
<dbReference type="SMART" id="SM00952">
    <property type="entry name" value="RAP"/>
    <property type="match status" value="1"/>
</dbReference>
<dbReference type="EMBL" id="VYZU01052128">
    <property type="protein sequence ID" value="NXY86957.1"/>
    <property type="molecule type" value="Genomic_DNA"/>
</dbReference>
<evidence type="ECO:0000313" key="2">
    <source>
        <dbReference type="EMBL" id="NXY86957.1"/>
    </source>
</evidence>
<dbReference type="GO" id="GO:0044528">
    <property type="term" value="P:regulation of mitochondrial mRNA stability"/>
    <property type="evidence" value="ECO:0007669"/>
    <property type="project" value="TreeGrafter"/>
</dbReference>
<dbReference type="PANTHER" id="PTHR21228">
    <property type="entry name" value="FAST LEU-RICH DOMAIN-CONTAINING"/>
    <property type="match status" value="1"/>
</dbReference>
<accession>A0A7L4NA54</accession>
<dbReference type="InterPro" id="IPR013584">
    <property type="entry name" value="RAP"/>
</dbReference>
<dbReference type="OrthoDB" id="385235at2759"/>
<dbReference type="Proteomes" id="UP000586704">
    <property type="component" value="Unassembled WGS sequence"/>
</dbReference>
<dbReference type="GO" id="GO:0035770">
    <property type="term" value="C:ribonucleoprotein granule"/>
    <property type="evidence" value="ECO:0007669"/>
    <property type="project" value="TreeGrafter"/>
</dbReference>
<gene>
    <name evidence="2" type="primary">Fastkd1_0</name>
    <name evidence="2" type="ORF">CEYCYA_R12069</name>
</gene>
<dbReference type="GO" id="GO:0005759">
    <property type="term" value="C:mitochondrial matrix"/>
    <property type="evidence" value="ECO:0007669"/>
    <property type="project" value="TreeGrafter"/>
</dbReference>